<comment type="caution">
    <text evidence="1">The sequence shown here is derived from an EMBL/GenBank/DDBJ whole genome shotgun (WGS) entry which is preliminary data.</text>
</comment>
<name>A0A0F9B4Z7_9ZZZZ</name>
<sequence length="56" mass="6399">MKTDRILLVTLRDIMSIGYIQEVTMHTPGPWTTKEMMELQTGGERRPATYISASWG</sequence>
<dbReference type="AlphaFoldDB" id="A0A0F9B4Z7"/>
<organism evidence="1">
    <name type="scientific">marine sediment metagenome</name>
    <dbReference type="NCBI Taxonomy" id="412755"/>
    <lineage>
        <taxon>unclassified sequences</taxon>
        <taxon>metagenomes</taxon>
        <taxon>ecological metagenomes</taxon>
    </lineage>
</organism>
<reference evidence="1" key="1">
    <citation type="journal article" date="2015" name="Nature">
        <title>Complex archaea that bridge the gap between prokaryotes and eukaryotes.</title>
        <authorList>
            <person name="Spang A."/>
            <person name="Saw J.H."/>
            <person name="Jorgensen S.L."/>
            <person name="Zaremba-Niedzwiedzka K."/>
            <person name="Martijn J."/>
            <person name="Lind A.E."/>
            <person name="van Eijk R."/>
            <person name="Schleper C."/>
            <person name="Guy L."/>
            <person name="Ettema T.J."/>
        </authorList>
    </citation>
    <scope>NUCLEOTIDE SEQUENCE</scope>
</reference>
<evidence type="ECO:0000313" key="1">
    <source>
        <dbReference type="EMBL" id="KKL16959.1"/>
    </source>
</evidence>
<feature type="non-terminal residue" evidence="1">
    <location>
        <position position="56"/>
    </location>
</feature>
<gene>
    <name evidence="1" type="ORF">LCGC14_2490320</name>
</gene>
<proteinExistence type="predicted"/>
<accession>A0A0F9B4Z7</accession>
<protein>
    <submittedName>
        <fullName evidence="1">Uncharacterized protein</fullName>
    </submittedName>
</protein>
<dbReference type="EMBL" id="LAZR01039458">
    <property type="protein sequence ID" value="KKL16959.1"/>
    <property type="molecule type" value="Genomic_DNA"/>
</dbReference>